<dbReference type="RefSeq" id="WP_124985284.1">
    <property type="nucleotide sequence ID" value="NZ_CP034160.1"/>
</dbReference>
<dbReference type="Proteomes" id="UP000272316">
    <property type="component" value="Chromosome"/>
</dbReference>
<dbReference type="AlphaFoldDB" id="A0A3G8Z9V7"/>
<organism evidence="1 2">
    <name type="scientific">Epilithonimonas vandammei</name>
    <dbReference type="NCBI Taxonomy" id="2487072"/>
    <lineage>
        <taxon>Bacteria</taxon>
        <taxon>Pseudomonadati</taxon>
        <taxon>Bacteroidota</taxon>
        <taxon>Flavobacteriia</taxon>
        <taxon>Flavobacteriales</taxon>
        <taxon>Weeksellaceae</taxon>
        <taxon>Chryseobacterium group</taxon>
        <taxon>Epilithonimonas</taxon>
    </lineage>
</organism>
<reference evidence="2" key="1">
    <citation type="submission" date="2018-11" db="EMBL/GenBank/DDBJ databases">
        <title>Proposal to divide the Flavobacteriaceae and reorganize its genera based on Amino Acid Identity values calculated from whole genome sequences.</title>
        <authorList>
            <person name="Nicholson A.C."/>
            <person name="Gulvik C.A."/>
            <person name="Whitney A.M."/>
            <person name="Sheth M."/>
            <person name="Batra D."/>
            <person name="Pryor J."/>
            <person name="Bernardet J.-F."/>
            <person name="Hugo C."/>
            <person name="Kampfer P."/>
            <person name="Newman J.D."/>
            <person name="McQuiston J.R."/>
        </authorList>
    </citation>
    <scope>NUCLEOTIDE SEQUENCE [LARGE SCALE GENOMIC DNA]</scope>
    <source>
        <strain evidence="2">H6466</strain>
    </source>
</reference>
<proteinExistence type="predicted"/>
<dbReference type="EMBL" id="CP034160">
    <property type="protein sequence ID" value="AZI53760.1"/>
    <property type="molecule type" value="Genomic_DNA"/>
</dbReference>
<dbReference type="KEGG" id="eva:EIB75_00150"/>
<sequence>MTQLENVTQELNLIQFGFMKLNNTLQILHSSKSDEDLIKQMQDEQIELFNEFTLKIQKLRGDFLSNLEGLGMLLDEDYNYINSVNELINSTS</sequence>
<evidence type="ECO:0000313" key="2">
    <source>
        <dbReference type="Proteomes" id="UP000272316"/>
    </source>
</evidence>
<name>A0A3G8Z9V7_9FLAO</name>
<gene>
    <name evidence="1" type="ORF">EIB75_00150</name>
</gene>
<accession>A0A3G8Z9V7</accession>
<evidence type="ECO:0000313" key="1">
    <source>
        <dbReference type="EMBL" id="AZI53760.1"/>
    </source>
</evidence>
<protein>
    <submittedName>
        <fullName evidence="1">Uncharacterized protein</fullName>
    </submittedName>
</protein>